<comment type="caution">
    <text evidence="1">The sequence shown here is derived from an EMBL/GenBank/DDBJ whole genome shotgun (WGS) entry which is preliminary data.</text>
</comment>
<evidence type="ECO:0000313" key="2">
    <source>
        <dbReference type="Proteomes" id="UP000799755"/>
    </source>
</evidence>
<gene>
    <name evidence="1" type="ORF">BDR25DRAFT_392262</name>
</gene>
<accession>A0ACB6R4Z1</accession>
<dbReference type="EMBL" id="MU003499">
    <property type="protein sequence ID" value="KAF2473845.1"/>
    <property type="molecule type" value="Genomic_DNA"/>
</dbReference>
<proteinExistence type="predicted"/>
<keyword evidence="2" id="KW-1185">Reference proteome</keyword>
<evidence type="ECO:0000313" key="1">
    <source>
        <dbReference type="EMBL" id="KAF2473845.1"/>
    </source>
</evidence>
<dbReference type="Proteomes" id="UP000799755">
    <property type="component" value="Unassembled WGS sequence"/>
</dbReference>
<protein>
    <submittedName>
        <fullName evidence="1">PAXNEB-domain-containing protein</fullName>
    </submittedName>
</protein>
<organism evidence="1 2">
    <name type="scientific">Lindgomyces ingoldianus</name>
    <dbReference type="NCBI Taxonomy" id="673940"/>
    <lineage>
        <taxon>Eukaryota</taxon>
        <taxon>Fungi</taxon>
        <taxon>Dikarya</taxon>
        <taxon>Ascomycota</taxon>
        <taxon>Pezizomycotina</taxon>
        <taxon>Dothideomycetes</taxon>
        <taxon>Pleosporomycetidae</taxon>
        <taxon>Pleosporales</taxon>
        <taxon>Lindgomycetaceae</taxon>
        <taxon>Lindgomyces</taxon>
    </lineage>
</organism>
<sequence length="789" mass="86545">MCSRVGVNYFHHQNFPARASGGATMAFRKRNVAVSRSREDEKCLALPIASPEQTRPGTRPSPIDGRPTTSTGTPSLDNILAGHAGLPLGNSILIGESGTTDYAGALLRFYAAEGIVQGHQVHVVGMGEAWGRELPGLAVSKDDERKEKREKMKIAWRYEGLGQFENARGPGLPTSARGSPQAEIDNPEEPAVFCHTFDLARRLALPAGTTINYISIPRNSQTSLFTPVLRNIQHQLASSQPSTIHRLVIPSILSPTLYPPEASHPSSVLQFLHALRALLRQHSSRLTALITIPLSLYPRSVGLVRWMEIISDGVLELSPFPYDPTQPLSVSGAATQGEEKPQGLLVVHKLPVFHEKGGGGGAHGLGEDFSFTVSRRKFVISKFSLPPVEGDRKAQEAAATETHGGGMPSKAELDMSSISICSHPACPTPEPIIPETRARNRSPRQDDKAKNTINKRKGKPNSRLRRTTTFIIAYRMVNIKRQEDYRLFKPSTLQRPHHGCISTTGPAMVPIVEPFPISYIAGRYLLFDVDAVSHARREHNICGVLIGTIPNLSQQNVFLGIPLELMPEEARVLVEQGHAYIVDDVEAHRSGFLNMSREDRLALLQVMDEKGIELAISAKQKAEARSEKALKDRGLDRIAQANSQHRKSPTPERAGGDATKIEAYFLTPTTSHSPPLNQSVHQSLPLPEVPRSYPLFRYLHSKGFFSTPGLRFGCHYTVYPGDPLRFHSHFLVTGLDWEEEFDLLDIVGGGRLGTGVKKAYLIGGEEPSHLTSGTKDGSVRAFSIEWAGL</sequence>
<reference evidence="1" key="1">
    <citation type="journal article" date="2020" name="Stud. Mycol.">
        <title>101 Dothideomycetes genomes: a test case for predicting lifestyles and emergence of pathogens.</title>
        <authorList>
            <person name="Haridas S."/>
            <person name="Albert R."/>
            <person name="Binder M."/>
            <person name="Bloem J."/>
            <person name="Labutti K."/>
            <person name="Salamov A."/>
            <person name="Andreopoulos B."/>
            <person name="Baker S."/>
            <person name="Barry K."/>
            <person name="Bills G."/>
            <person name="Bluhm B."/>
            <person name="Cannon C."/>
            <person name="Castanera R."/>
            <person name="Culley D."/>
            <person name="Daum C."/>
            <person name="Ezra D."/>
            <person name="Gonzalez J."/>
            <person name="Henrissat B."/>
            <person name="Kuo A."/>
            <person name="Liang C."/>
            <person name="Lipzen A."/>
            <person name="Lutzoni F."/>
            <person name="Magnuson J."/>
            <person name="Mondo S."/>
            <person name="Nolan M."/>
            <person name="Ohm R."/>
            <person name="Pangilinan J."/>
            <person name="Park H.-J."/>
            <person name="Ramirez L."/>
            <person name="Alfaro M."/>
            <person name="Sun H."/>
            <person name="Tritt A."/>
            <person name="Yoshinaga Y."/>
            <person name="Zwiers L.-H."/>
            <person name="Turgeon B."/>
            <person name="Goodwin S."/>
            <person name="Spatafora J."/>
            <person name="Crous P."/>
            <person name="Grigoriev I."/>
        </authorList>
    </citation>
    <scope>NUCLEOTIDE SEQUENCE</scope>
    <source>
        <strain evidence="1">ATCC 200398</strain>
    </source>
</reference>
<name>A0ACB6R4Z1_9PLEO</name>